<organism evidence="3 4">
    <name type="scientific">Tremella mesenterica</name>
    <name type="common">Jelly fungus</name>
    <dbReference type="NCBI Taxonomy" id="5217"/>
    <lineage>
        <taxon>Eukaryota</taxon>
        <taxon>Fungi</taxon>
        <taxon>Dikarya</taxon>
        <taxon>Basidiomycota</taxon>
        <taxon>Agaricomycotina</taxon>
        <taxon>Tremellomycetes</taxon>
        <taxon>Tremellales</taxon>
        <taxon>Tremellaceae</taxon>
        <taxon>Tremella</taxon>
    </lineage>
</organism>
<feature type="region of interest" description="Disordered" evidence="1">
    <location>
        <begin position="112"/>
        <end position="271"/>
    </location>
</feature>
<name>A0A4Q1BIR4_TREME</name>
<comment type="caution">
    <text evidence="3">The sequence shown here is derived from an EMBL/GenBank/DDBJ whole genome shotgun (WGS) entry which is preliminary data.</text>
</comment>
<keyword evidence="4" id="KW-1185">Reference proteome</keyword>
<feature type="compositionally biased region" description="Polar residues" evidence="1">
    <location>
        <begin position="122"/>
        <end position="160"/>
    </location>
</feature>
<dbReference type="Proteomes" id="UP000289152">
    <property type="component" value="Unassembled WGS sequence"/>
</dbReference>
<dbReference type="VEuPathDB" id="FungiDB:TREMEDRAFT_58764"/>
<evidence type="ECO:0000313" key="3">
    <source>
        <dbReference type="EMBL" id="RXK37558.1"/>
    </source>
</evidence>
<dbReference type="PANTHER" id="PTHR28094">
    <property type="entry name" value="MEIOTICALLY UP-REGULATED GENE 113 PROTEIN"/>
    <property type="match status" value="1"/>
</dbReference>
<dbReference type="InParanoid" id="A0A4Q1BIR4"/>
<feature type="compositionally biased region" description="Low complexity" evidence="1">
    <location>
        <begin position="216"/>
        <end position="231"/>
    </location>
</feature>
<feature type="compositionally biased region" description="Polar residues" evidence="1">
    <location>
        <begin position="83"/>
        <end position="95"/>
    </location>
</feature>
<evidence type="ECO:0000313" key="4">
    <source>
        <dbReference type="Proteomes" id="UP000289152"/>
    </source>
</evidence>
<dbReference type="InterPro" id="IPR018306">
    <property type="entry name" value="Phage_T5_Orf172_DNA-bd"/>
</dbReference>
<evidence type="ECO:0000256" key="1">
    <source>
        <dbReference type="SAM" id="MobiDB-lite"/>
    </source>
</evidence>
<feature type="compositionally biased region" description="Low complexity" evidence="1">
    <location>
        <begin position="254"/>
        <end position="270"/>
    </location>
</feature>
<feature type="compositionally biased region" description="Polar residues" evidence="1">
    <location>
        <begin position="10"/>
        <end position="21"/>
    </location>
</feature>
<dbReference type="OrthoDB" id="2417614at2759"/>
<feature type="region of interest" description="Disordered" evidence="1">
    <location>
        <begin position="1"/>
        <end position="98"/>
    </location>
</feature>
<accession>A0A4Q1BIR4</accession>
<dbReference type="InterPro" id="IPR053006">
    <property type="entry name" value="Meiosis_regulatory"/>
</dbReference>
<feature type="compositionally biased region" description="Pro residues" evidence="1">
    <location>
        <begin position="68"/>
        <end position="79"/>
    </location>
</feature>
<sequence length="545" mass="59947">MPPSIFPTFHHSTPAQTTDESFNAPERPPSPTRKTRGWDLLNSFRTSLDLSGKHRKSSPLVPTEPDKTLPPLPQPPRFELPPASTSAPNLHSSSIPIKGTAPALRPAILSVLSEPPTVPRRPSQQTVSASSRPLAQVENRVSVSDPSTPRIQSPANSLDKTQSHAKAVSNRHSASPGVSKSPPPRKGVKSTPRTRKPKSPSESIIDLTYSPPGSPSSPSSISSTSSGKIKSVTPRSAPRRRRGTDQIGSIPDTPARSPAPSSARASPSPAGGAIKCAGYTRAGHPCKRLVKVQAPYLSMKDTSGSSPGEDTEGEVRYCKDHAGMICQVEGFYVKGKGTWVKFDDYVPKELGQQTQTLLRTTMESRLTEKETPGFLYVYELRDLQSPNTCFFKVGRTDNVPRRIGEWTNQCQSHKPTLREIFPRRPPRTQIDDSQLSRRDSSYLPGAISLGSTIDSRPRCPAMKRWEKLVHLELSELSFVSRPKEFEMVREKCNDCGKLHREVFPLPLEIDVPLEGIKPGGGREAYETVVEIINRWEKFIREVAEG</sequence>
<evidence type="ECO:0000259" key="2">
    <source>
        <dbReference type="Pfam" id="PF10544"/>
    </source>
</evidence>
<dbReference type="AlphaFoldDB" id="A0A4Q1BIR4"/>
<proteinExistence type="predicted"/>
<dbReference type="STRING" id="5217.A0A4Q1BIR4"/>
<dbReference type="PANTHER" id="PTHR28094:SF1">
    <property type="entry name" value="MEIOTICALLY UP-REGULATED GENE 113 PROTEIN"/>
    <property type="match status" value="1"/>
</dbReference>
<feature type="domain" description="Bacteriophage T5 Orf172 DNA-binding" evidence="2">
    <location>
        <begin position="376"/>
        <end position="535"/>
    </location>
</feature>
<dbReference type="Pfam" id="PF10544">
    <property type="entry name" value="T5orf172"/>
    <property type="match status" value="1"/>
</dbReference>
<reference evidence="3 4" key="1">
    <citation type="submission" date="2016-06" db="EMBL/GenBank/DDBJ databases">
        <title>Evolution of pathogenesis and genome organization in the Tremellales.</title>
        <authorList>
            <person name="Cuomo C."/>
            <person name="Litvintseva A."/>
            <person name="Heitman J."/>
            <person name="Chen Y."/>
            <person name="Sun S."/>
            <person name="Springer D."/>
            <person name="Dromer F."/>
            <person name="Young S."/>
            <person name="Zeng Q."/>
            <person name="Chapman S."/>
            <person name="Gujja S."/>
            <person name="Saif S."/>
            <person name="Birren B."/>
        </authorList>
    </citation>
    <scope>NUCLEOTIDE SEQUENCE [LARGE SCALE GENOMIC DNA]</scope>
    <source>
        <strain evidence="3 4">ATCC 28783</strain>
    </source>
</reference>
<feature type="compositionally biased region" description="Basic residues" evidence="1">
    <location>
        <begin position="186"/>
        <end position="198"/>
    </location>
</feature>
<dbReference type="EMBL" id="SDIL01000066">
    <property type="protein sequence ID" value="RXK37558.1"/>
    <property type="molecule type" value="Genomic_DNA"/>
</dbReference>
<gene>
    <name evidence="3" type="ORF">M231_05183</name>
</gene>
<protein>
    <recommendedName>
        <fullName evidence="2">Bacteriophage T5 Orf172 DNA-binding domain-containing protein</fullName>
    </recommendedName>
</protein>